<dbReference type="SUPFAM" id="SSF57701">
    <property type="entry name" value="Zn2/Cys6 DNA-binding domain"/>
    <property type="match status" value="1"/>
</dbReference>
<name>A0AAD4Q3M8_9EURO</name>
<dbReference type="InterPro" id="IPR050987">
    <property type="entry name" value="AtrR-like"/>
</dbReference>
<evidence type="ECO:0000313" key="8">
    <source>
        <dbReference type="EMBL" id="KAH8701946.1"/>
    </source>
</evidence>
<feature type="region of interest" description="Disordered" evidence="6">
    <location>
        <begin position="548"/>
        <end position="570"/>
    </location>
</feature>
<keyword evidence="9" id="KW-1185">Reference proteome</keyword>
<keyword evidence="3" id="KW-0238">DNA-binding</keyword>
<dbReference type="Pfam" id="PF04082">
    <property type="entry name" value="Fungal_trans"/>
    <property type="match status" value="1"/>
</dbReference>
<dbReference type="Gene3D" id="4.10.240.10">
    <property type="entry name" value="Zn(2)-C6 fungal-type DNA-binding domain"/>
    <property type="match status" value="1"/>
</dbReference>
<dbReference type="CDD" id="cd00067">
    <property type="entry name" value="GAL4"/>
    <property type="match status" value="1"/>
</dbReference>
<proteinExistence type="predicted"/>
<dbReference type="SMART" id="SM00066">
    <property type="entry name" value="GAL4"/>
    <property type="match status" value="1"/>
</dbReference>
<dbReference type="GO" id="GO:0000981">
    <property type="term" value="F:DNA-binding transcription factor activity, RNA polymerase II-specific"/>
    <property type="evidence" value="ECO:0007669"/>
    <property type="project" value="InterPro"/>
</dbReference>
<evidence type="ECO:0000256" key="4">
    <source>
        <dbReference type="ARBA" id="ARBA00023163"/>
    </source>
</evidence>
<reference evidence="8" key="1">
    <citation type="submission" date="2021-12" db="EMBL/GenBank/DDBJ databases">
        <title>Convergent genome expansion in fungi linked to evolution of root-endophyte symbiosis.</title>
        <authorList>
            <consortium name="DOE Joint Genome Institute"/>
            <person name="Ke Y.-H."/>
            <person name="Bonito G."/>
            <person name="Liao H.-L."/>
            <person name="Looney B."/>
            <person name="Rojas-Flechas A."/>
            <person name="Nash J."/>
            <person name="Hameed K."/>
            <person name="Schadt C."/>
            <person name="Martin F."/>
            <person name="Crous P.W."/>
            <person name="Miettinen O."/>
            <person name="Magnuson J.K."/>
            <person name="Labbe J."/>
            <person name="Jacobson D."/>
            <person name="Doktycz M.J."/>
            <person name="Veneault-Fourrey C."/>
            <person name="Kuo A."/>
            <person name="Mondo S."/>
            <person name="Calhoun S."/>
            <person name="Riley R."/>
            <person name="Ohm R."/>
            <person name="LaButti K."/>
            <person name="Andreopoulos B."/>
            <person name="Pangilinan J."/>
            <person name="Nolan M."/>
            <person name="Tritt A."/>
            <person name="Clum A."/>
            <person name="Lipzen A."/>
            <person name="Daum C."/>
            <person name="Barry K."/>
            <person name="Grigoriev I.V."/>
            <person name="Vilgalys R."/>
        </authorList>
    </citation>
    <scope>NUCLEOTIDE SEQUENCE</scope>
    <source>
        <strain evidence="8">PMI_201</strain>
    </source>
</reference>
<dbReference type="PROSITE" id="PS50048">
    <property type="entry name" value="ZN2_CY6_FUNGAL_2"/>
    <property type="match status" value="1"/>
</dbReference>
<dbReference type="SMART" id="SM00906">
    <property type="entry name" value="Fungal_trans"/>
    <property type="match status" value="1"/>
</dbReference>
<evidence type="ECO:0000259" key="7">
    <source>
        <dbReference type="PROSITE" id="PS50048"/>
    </source>
</evidence>
<sequence>MNLDPPNNLENRQGNHPVSGASPNYPERPRKNKPRRVLAEERKRAVRACDRCRKLKEKCEGGVPCRRCLYYSNVCEFNRTDSQDQDDPPRAARPRISKSHVTELSSRCFYMEQILKVRCPDLNLETEGLQRTYESLTQTGANLVDTRHLDLEDEDDLISLDEEVCTIDPVQENVTHYSGEFSYWNFSMRLKRHIDDRISATMFQSMHGSDEISGYWRAEKVQSGLSNLSTIISCFPPRHVAEFLADIFFKYAQTNYFLVDKSWSIEKINTLYSKPENLSTKDAPAISIVLTIFAIGTQYVYLDSTQRNHRAKDSLTFSEDEVGKMFYQQAVQLLPEIIELSSLESVQACLLFGVYTLPLDASGLAYVYLNLAIRLAMQNGMHRQYTGNALSTVTIETRNCVWWSAYTLDRKINIFHGRPLSLSRSDVEANLPTVSENYGENGEFLNTIHMATSIRLVHYLEEFLLHMTTLRTLPKQTIPNTLSRLMDTKKALAAWWESLPEVITHPILSHGIASWRAAMHVRLEYCLVRLFVGRPFLLRRSHSRSRFETSPEIEQRNPTTNTSECKEKPPSRRLELVNDCVQAALDALDICLSLRDNTPGLARACYIEYSSCRASLLVLIAFSIQDETCQFHDILQRGLDMICEMSAAGDSARSEVSLIESLERALSRLQLLDSQESSQNTKLTSDLRYDSFKSWESMWKATNNDHNTRNNCSNNGKSVQTPVPSSRQSRTAPLFSTQIQQNLHNGPTNVDDENSLPDVHLTIPNNGEIETIDNFSSFYSTIDLDLFSDAHINLGATGTLHPESEFFQDVLRNSEFVFNSGFG</sequence>
<dbReference type="CDD" id="cd12148">
    <property type="entry name" value="fungal_TF_MHR"/>
    <property type="match status" value="1"/>
</dbReference>
<dbReference type="Proteomes" id="UP001201262">
    <property type="component" value="Unassembled WGS sequence"/>
</dbReference>
<evidence type="ECO:0000256" key="5">
    <source>
        <dbReference type="ARBA" id="ARBA00023242"/>
    </source>
</evidence>
<dbReference type="GO" id="GO:0003677">
    <property type="term" value="F:DNA binding"/>
    <property type="evidence" value="ECO:0007669"/>
    <property type="project" value="UniProtKB-KW"/>
</dbReference>
<protein>
    <submittedName>
        <fullName evidence="8">Fungal-specific transcription factor domain-containing protein</fullName>
    </submittedName>
</protein>
<dbReference type="PROSITE" id="PS00463">
    <property type="entry name" value="ZN2_CY6_FUNGAL_1"/>
    <property type="match status" value="1"/>
</dbReference>
<evidence type="ECO:0000313" key="9">
    <source>
        <dbReference type="Proteomes" id="UP001201262"/>
    </source>
</evidence>
<evidence type="ECO:0000256" key="2">
    <source>
        <dbReference type="ARBA" id="ARBA00023015"/>
    </source>
</evidence>
<dbReference type="InterPro" id="IPR001138">
    <property type="entry name" value="Zn2Cys6_DnaBD"/>
</dbReference>
<organism evidence="8 9">
    <name type="scientific">Talaromyces proteolyticus</name>
    <dbReference type="NCBI Taxonomy" id="1131652"/>
    <lineage>
        <taxon>Eukaryota</taxon>
        <taxon>Fungi</taxon>
        <taxon>Dikarya</taxon>
        <taxon>Ascomycota</taxon>
        <taxon>Pezizomycotina</taxon>
        <taxon>Eurotiomycetes</taxon>
        <taxon>Eurotiomycetidae</taxon>
        <taxon>Eurotiales</taxon>
        <taxon>Trichocomaceae</taxon>
        <taxon>Talaromyces</taxon>
        <taxon>Talaromyces sect. Bacilispori</taxon>
    </lineage>
</organism>
<feature type="region of interest" description="Disordered" evidence="6">
    <location>
        <begin position="706"/>
        <end position="732"/>
    </location>
</feature>
<keyword evidence="5" id="KW-0539">Nucleus</keyword>
<dbReference type="InterPro" id="IPR036864">
    <property type="entry name" value="Zn2-C6_fun-type_DNA-bd_sf"/>
</dbReference>
<evidence type="ECO:0000256" key="6">
    <source>
        <dbReference type="SAM" id="MobiDB-lite"/>
    </source>
</evidence>
<accession>A0AAD4Q3M8</accession>
<keyword evidence="4" id="KW-0804">Transcription</keyword>
<dbReference type="GO" id="GO:0008270">
    <property type="term" value="F:zinc ion binding"/>
    <property type="evidence" value="ECO:0007669"/>
    <property type="project" value="InterPro"/>
</dbReference>
<dbReference type="GO" id="GO:0006351">
    <property type="term" value="P:DNA-templated transcription"/>
    <property type="evidence" value="ECO:0007669"/>
    <property type="project" value="InterPro"/>
</dbReference>
<dbReference type="PANTHER" id="PTHR46910:SF23">
    <property type="entry name" value="THIAMINE REPRESSIBLE GENES REGULATORY PROTEIN THI1"/>
    <property type="match status" value="1"/>
</dbReference>
<evidence type="ECO:0000256" key="3">
    <source>
        <dbReference type="ARBA" id="ARBA00023125"/>
    </source>
</evidence>
<dbReference type="GeneID" id="70244011"/>
<feature type="region of interest" description="Disordered" evidence="6">
    <location>
        <begin position="1"/>
        <end position="40"/>
    </location>
</feature>
<evidence type="ECO:0000256" key="1">
    <source>
        <dbReference type="ARBA" id="ARBA00022723"/>
    </source>
</evidence>
<dbReference type="RefSeq" id="XP_046075322.1">
    <property type="nucleotide sequence ID" value="XM_046213724.1"/>
</dbReference>
<comment type="caution">
    <text evidence="8">The sequence shown here is derived from an EMBL/GenBank/DDBJ whole genome shotgun (WGS) entry which is preliminary data.</text>
</comment>
<feature type="domain" description="Zn(2)-C6 fungal-type" evidence="7">
    <location>
        <begin position="48"/>
        <end position="77"/>
    </location>
</feature>
<dbReference type="PANTHER" id="PTHR46910">
    <property type="entry name" value="TRANSCRIPTION FACTOR PDR1"/>
    <property type="match status" value="1"/>
</dbReference>
<dbReference type="InterPro" id="IPR007219">
    <property type="entry name" value="XnlR_reg_dom"/>
</dbReference>
<gene>
    <name evidence="8" type="ORF">BGW36DRAFT_356090</name>
</gene>
<keyword evidence="1" id="KW-0479">Metal-binding</keyword>
<dbReference type="EMBL" id="JAJTJA010000003">
    <property type="protein sequence ID" value="KAH8701946.1"/>
    <property type="molecule type" value="Genomic_DNA"/>
</dbReference>
<keyword evidence="2" id="KW-0805">Transcription regulation</keyword>
<dbReference type="AlphaFoldDB" id="A0AAD4Q3M8"/>
<dbReference type="Pfam" id="PF00172">
    <property type="entry name" value="Zn_clus"/>
    <property type="match status" value="1"/>
</dbReference>